<dbReference type="EC" id="2.3.1.-" evidence="4"/>
<evidence type="ECO:0000256" key="2">
    <source>
        <dbReference type="ARBA" id="ARBA00022679"/>
    </source>
</evidence>
<organism evidence="5">
    <name type="scientific">uncultured Chloroflexota bacterium</name>
    <dbReference type="NCBI Taxonomy" id="166587"/>
    <lineage>
        <taxon>Bacteria</taxon>
        <taxon>Bacillati</taxon>
        <taxon>Chloroflexota</taxon>
        <taxon>environmental samples</taxon>
    </lineage>
</organism>
<reference evidence="5" key="2">
    <citation type="journal article" date="2012" name="PLoS ONE">
        <title>A Deeply Branching Thermophilic Bacterium with an Ancient Acetyl-CoA Pathway Dominates a Subsurface Ecosystem.</title>
        <authorList>
            <person name="Takami H."/>
            <person name="Noguchi H."/>
            <person name="Takaki Y."/>
            <person name="Uchiyama I."/>
            <person name="Toyoda A."/>
            <person name="Nishi S."/>
            <person name="Chee G.-J."/>
            <person name="Arai W."/>
            <person name="Nunoura T."/>
            <person name="Itoh T."/>
            <person name="Hattori M."/>
            <person name="Takai K."/>
        </authorList>
    </citation>
    <scope>NUCLEOTIDE SEQUENCE</scope>
</reference>
<keyword evidence="2 4" id="KW-0808">Transferase</keyword>
<keyword evidence="4" id="KW-0046">Antibiotic resistance</keyword>
<dbReference type="SUPFAM" id="SSF110710">
    <property type="entry name" value="TTHA0583/YokD-like"/>
    <property type="match status" value="1"/>
</dbReference>
<dbReference type="PANTHER" id="PTHR11104">
    <property type="entry name" value="AMINOGLYCOSIDE N3-ACETYLTRANSFERASE"/>
    <property type="match status" value="1"/>
</dbReference>
<comment type="catalytic activity">
    <reaction evidence="4">
        <text>a 2-deoxystreptamine antibiotic + acetyl-CoA = an N(3)-acetyl-2-deoxystreptamine antibiotic + CoA + H(+)</text>
        <dbReference type="Rhea" id="RHEA:12665"/>
        <dbReference type="ChEBI" id="CHEBI:15378"/>
        <dbReference type="ChEBI" id="CHEBI:57287"/>
        <dbReference type="ChEBI" id="CHEBI:57288"/>
        <dbReference type="ChEBI" id="CHEBI:57921"/>
        <dbReference type="ChEBI" id="CHEBI:77452"/>
        <dbReference type="EC" id="2.3.1.81"/>
    </reaction>
</comment>
<dbReference type="PANTHER" id="PTHR11104:SF0">
    <property type="entry name" value="SPBETA PROPHAGE-DERIVED AMINOGLYCOSIDE N(3')-ACETYLTRANSFERASE-LIKE PROTEIN YOKD"/>
    <property type="match status" value="1"/>
</dbReference>
<evidence type="ECO:0000256" key="4">
    <source>
        <dbReference type="RuleBase" id="RU365031"/>
    </source>
</evidence>
<evidence type="ECO:0000313" key="5">
    <source>
        <dbReference type="EMBL" id="BAL53993.1"/>
    </source>
</evidence>
<dbReference type="AlphaFoldDB" id="H5SCV7"/>
<evidence type="ECO:0000256" key="3">
    <source>
        <dbReference type="ARBA" id="ARBA00023315"/>
    </source>
</evidence>
<sequence length="262" mass="28363">MLKFHQVRAALRLLDCGAASVIVHASLRRIGPIFGGAESLLAALLQVFPGVMAPTFTYKTMITPRLGPAQNGIDYAFEQPYNSLAEFFRPDLPADPLMGVLPEVLRCHPLARRTSHPILSFAGIHLEQALQAQTLEEPLAPIGRLAEMGGWVLLIGVDHTVNTAIHYAERRAGRKQFLRWALTLQGVVACPGFPGCSLGFEAIRPRLEARARRAPLGNGWIEAIPLPALIEAVQACLAADPLALLCDAPDCLRCQAVRASSL</sequence>
<name>H5SCV7_9CHLR</name>
<gene>
    <name evidence="5" type="ORF">HGMM_F11H08C03</name>
</gene>
<evidence type="ECO:0000256" key="1">
    <source>
        <dbReference type="ARBA" id="ARBA00006383"/>
    </source>
</evidence>
<dbReference type="GO" id="GO:0046353">
    <property type="term" value="F:aminoglycoside 3-N-acetyltransferase activity"/>
    <property type="evidence" value="ECO:0007669"/>
    <property type="project" value="UniProtKB-EC"/>
</dbReference>
<keyword evidence="3 4" id="KW-0012">Acyltransferase</keyword>
<dbReference type="EMBL" id="AP011674">
    <property type="protein sequence ID" value="BAL53993.1"/>
    <property type="molecule type" value="Genomic_DNA"/>
</dbReference>
<proteinExistence type="inferred from homology"/>
<dbReference type="GO" id="GO:0046677">
    <property type="term" value="P:response to antibiotic"/>
    <property type="evidence" value="ECO:0007669"/>
    <property type="project" value="UniProtKB-KW"/>
</dbReference>
<comment type="similarity">
    <text evidence="1 4">Belongs to the antibiotic N-acetyltransferase family.</text>
</comment>
<protein>
    <recommendedName>
        <fullName evidence="4">Aminoglycoside N(3)-acetyltransferase</fullName>
        <ecNumber evidence="4">2.3.1.-</ecNumber>
    </recommendedName>
</protein>
<reference evidence="5" key="1">
    <citation type="journal article" date="2005" name="Environ. Microbiol.">
        <title>Genetic and functional properties of uncultivated thermophilic crenarchaeotes from a subsurface gold mine as revealed by analysis of genome fragments.</title>
        <authorList>
            <person name="Nunoura T."/>
            <person name="Hirayama H."/>
            <person name="Takami H."/>
            <person name="Oida H."/>
            <person name="Nishi S."/>
            <person name="Shimamura S."/>
            <person name="Suzuki Y."/>
            <person name="Inagaki F."/>
            <person name="Takai K."/>
            <person name="Nealson K.H."/>
            <person name="Horikoshi K."/>
        </authorList>
    </citation>
    <scope>NUCLEOTIDE SEQUENCE</scope>
</reference>
<accession>H5SCV7</accession>
<dbReference type="InterPro" id="IPR003679">
    <property type="entry name" value="Amioglycoside_AcTrfase"/>
</dbReference>
<dbReference type="Pfam" id="PF02522">
    <property type="entry name" value="Antibiotic_NAT"/>
    <property type="match status" value="1"/>
</dbReference>
<dbReference type="InterPro" id="IPR028345">
    <property type="entry name" value="Antibiotic_NAT-like"/>
</dbReference>